<dbReference type="EMBL" id="VAHF01000001">
    <property type="protein sequence ID" value="TXG73684.1"/>
    <property type="molecule type" value="Genomic_DNA"/>
</dbReference>
<dbReference type="GO" id="GO:0006357">
    <property type="term" value="P:regulation of transcription by RNA polymerase II"/>
    <property type="evidence" value="ECO:0007669"/>
    <property type="project" value="TreeGrafter"/>
</dbReference>
<feature type="compositionally biased region" description="Basic and acidic residues" evidence="5">
    <location>
        <begin position="39"/>
        <end position="60"/>
    </location>
</feature>
<evidence type="ECO:0000256" key="5">
    <source>
        <dbReference type="SAM" id="MobiDB-lite"/>
    </source>
</evidence>
<evidence type="ECO:0000256" key="1">
    <source>
        <dbReference type="ARBA" id="ARBA00022723"/>
    </source>
</evidence>
<feature type="region of interest" description="Disordered" evidence="5">
    <location>
        <begin position="27"/>
        <end position="119"/>
    </location>
</feature>
<evidence type="ECO:0000313" key="7">
    <source>
        <dbReference type="EMBL" id="TXG73684.1"/>
    </source>
</evidence>
<keyword evidence="2 4" id="KW-0863">Zinc-finger</keyword>
<accession>A0A5C7IXS1</accession>
<dbReference type="PROSITE" id="PS50808">
    <property type="entry name" value="ZF_BED"/>
    <property type="match status" value="1"/>
</dbReference>
<evidence type="ECO:0000259" key="6">
    <source>
        <dbReference type="PROSITE" id="PS50808"/>
    </source>
</evidence>
<dbReference type="PANTHER" id="PTHR34396:SF24">
    <property type="entry name" value="BED-TYPE DOMAIN-CONTAINING PROTEIN"/>
    <property type="match status" value="1"/>
</dbReference>
<dbReference type="PANTHER" id="PTHR34396">
    <property type="entry name" value="OS03G0264950 PROTEIN-RELATED"/>
    <property type="match status" value="1"/>
</dbReference>
<keyword evidence="1" id="KW-0479">Metal-binding</keyword>
<reference evidence="8" key="1">
    <citation type="journal article" date="2019" name="Gigascience">
        <title>De novo genome assembly of the endangered Acer yangbiense, a plant species with extremely small populations endemic to Yunnan Province, China.</title>
        <authorList>
            <person name="Yang J."/>
            <person name="Wariss H.M."/>
            <person name="Tao L."/>
            <person name="Zhang R."/>
            <person name="Yun Q."/>
            <person name="Hollingsworth P."/>
            <person name="Dao Z."/>
            <person name="Luo G."/>
            <person name="Guo H."/>
            <person name="Ma Y."/>
            <person name="Sun W."/>
        </authorList>
    </citation>
    <scope>NUCLEOTIDE SEQUENCE [LARGE SCALE GENOMIC DNA]</scope>
    <source>
        <strain evidence="8">cv. Malutang</strain>
    </source>
</reference>
<evidence type="ECO:0000256" key="2">
    <source>
        <dbReference type="ARBA" id="ARBA00022771"/>
    </source>
</evidence>
<dbReference type="OrthoDB" id="1745426at2759"/>
<dbReference type="InterPro" id="IPR053031">
    <property type="entry name" value="Cuticle_assoc_protein"/>
</dbReference>
<gene>
    <name evidence="7" type="ORF">EZV62_002263</name>
</gene>
<dbReference type="Pfam" id="PF02892">
    <property type="entry name" value="zf-BED"/>
    <property type="match status" value="1"/>
</dbReference>
<dbReference type="AlphaFoldDB" id="A0A5C7IXS1"/>
<feature type="compositionally biased region" description="Polar residues" evidence="5">
    <location>
        <begin position="77"/>
        <end position="104"/>
    </location>
</feature>
<keyword evidence="8" id="KW-1185">Reference proteome</keyword>
<evidence type="ECO:0000313" key="8">
    <source>
        <dbReference type="Proteomes" id="UP000323000"/>
    </source>
</evidence>
<evidence type="ECO:0000256" key="4">
    <source>
        <dbReference type="PROSITE-ProRule" id="PRU00027"/>
    </source>
</evidence>
<proteinExistence type="predicted"/>
<dbReference type="SMART" id="SM00614">
    <property type="entry name" value="ZnF_BED"/>
    <property type="match status" value="1"/>
</dbReference>
<name>A0A5C7IXS1_9ROSI</name>
<dbReference type="GO" id="GO:0005634">
    <property type="term" value="C:nucleus"/>
    <property type="evidence" value="ECO:0007669"/>
    <property type="project" value="TreeGrafter"/>
</dbReference>
<organism evidence="7 8">
    <name type="scientific">Acer yangbiense</name>
    <dbReference type="NCBI Taxonomy" id="1000413"/>
    <lineage>
        <taxon>Eukaryota</taxon>
        <taxon>Viridiplantae</taxon>
        <taxon>Streptophyta</taxon>
        <taxon>Embryophyta</taxon>
        <taxon>Tracheophyta</taxon>
        <taxon>Spermatophyta</taxon>
        <taxon>Magnoliopsida</taxon>
        <taxon>eudicotyledons</taxon>
        <taxon>Gunneridae</taxon>
        <taxon>Pentapetalae</taxon>
        <taxon>rosids</taxon>
        <taxon>malvids</taxon>
        <taxon>Sapindales</taxon>
        <taxon>Sapindaceae</taxon>
        <taxon>Hippocastanoideae</taxon>
        <taxon>Acereae</taxon>
        <taxon>Acer</taxon>
    </lineage>
</organism>
<dbReference type="Proteomes" id="UP000323000">
    <property type="component" value="Chromosome 1"/>
</dbReference>
<keyword evidence="3" id="KW-0862">Zinc</keyword>
<evidence type="ECO:0000256" key="3">
    <source>
        <dbReference type="ARBA" id="ARBA00022833"/>
    </source>
</evidence>
<dbReference type="GO" id="GO:0008270">
    <property type="term" value="F:zinc ion binding"/>
    <property type="evidence" value="ECO:0007669"/>
    <property type="project" value="UniProtKB-KW"/>
</dbReference>
<protein>
    <recommendedName>
        <fullName evidence="6">BED-type domain-containing protein</fullName>
    </recommendedName>
</protein>
<feature type="domain" description="BED-type" evidence="6">
    <location>
        <begin position="122"/>
        <end position="180"/>
    </location>
</feature>
<dbReference type="GO" id="GO:1990837">
    <property type="term" value="F:sequence-specific double-stranded DNA binding"/>
    <property type="evidence" value="ECO:0007669"/>
    <property type="project" value="TreeGrafter"/>
</dbReference>
<comment type="caution">
    <text evidence="7">The sequence shown here is derived from an EMBL/GenBank/DDBJ whole genome shotgun (WGS) entry which is preliminary data.</text>
</comment>
<sequence length="253" mass="28610">MTDYGDIEARLAALAVQMIENATRFTRADHSRQSATRAEPARTKHDTIGESTHKGTDRPTRQSQRTNTGDECKHHSSQSADSPNTMTSFEKGSRINTSTDSGNNEIGDVEPSSVSSGSKRKHETSFIWGYVTRVDVDGVKKVKCNFCEKLLVASQGTRTSSLKRHVEKCLSKHQATTDQTNTLFDPNVGKAKVAKMIIMHELSLRFVEYTGFREMMEYCQPRFESMSRNTLKSEIFKLYIRLTTDMDRPNNRD</sequence>
<dbReference type="InterPro" id="IPR003656">
    <property type="entry name" value="Znf_BED"/>
</dbReference>